<keyword evidence="1" id="KW-0732">Signal</keyword>
<keyword evidence="3" id="KW-1185">Reference proteome</keyword>
<evidence type="ECO:0000313" key="2">
    <source>
        <dbReference type="EMBL" id="KRG76584.1"/>
    </source>
</evidence>
<proteinExistence type="predicted"/>
<gene>
    <name evidence="2" type="ORF">ABB30_09705</name>
</gene>
<feature type="signal peptide" evidence="1">
    <location>
        <begin position="1"/>
        <end position="24"/>
    </location>
</feature>
<dbReference type="EMBL" id="LDJM01000022">
    <property type="protein sequence ID" value="KRG76584.1"/>
    <property type="molecule type" value="Genomic_DNA"/>
</dbReference>
<sequence>MRLIPAPAALCLVAGMTLAGPVIAATAGADVHCPTTDFQAFLEQFSADIAVQERATADPVLVHRLDPSAEPEPRPYSETVALADVLWPVMPNLVIARRYGKQVLVSGDGNQRQVTVREPDNGNQLRYVFGRQPCWTLLAVHDEAL</sequence>
<reference evidence="2 3" key="1">
    <citation type="submission" date="2015-05" db="EMBL/GenBank/DDBJ databases">
        <title>Genome sequencing and analysis of members of genus Stenotrophomonas.</title>
        <authorList>
            <person name="Patil P.P."/>
            <person name="Midha S."/>
            <person name="Patil P.B."/>
        </authorList>
    </citation>
    <scope>NUCLEOTIDE SEQUENCE [LARGE SCALE GENOMIC DNA]</scope>
    <source>
        <strain evidence="2 3">DSM 24757</strain>
    </source>
</reference>
<dbReference type="PATRIC" id="fig|336566.3.peg.1360"/>
<dbReference type="AlphaFoldDB" id="A0A0R0DGU3"/>
<name>A0A0R0DGU3_9GAMM</name>
<dbReference type="Proteomes" id="UP000050956">
    <property type="component" value="Unassembled WGS sequence"/>
</dbReference>
<evidence type="ECO:0000256" key="1">
    <source>
        <dbReference type="SAM" id="SignalP"/>
    </source>
</evidence>
<organism evidence="2 3">
    <name type="scientific">Stenotrophomonas ginsengisoli</name>
    <dbReference type="NCBI Taxonomy" id="336566"/>
    <lineage>
        <taxon>Bacteria</taxon>
        <taxon>Pseudomonadati</taxon>
        <taxon>Pseudomonadota</taxon>
        <taxon>Gammaproteobacteria</taxon>
        <taxon>Lysobacterales</taxon>
        <taxon>Lysobacteraceae</taxon>
        <taxon>Stenotrophomonas</taxon>
    </lineage>
</organism>
<dbReference type="OrthoDB" id="6894050at2"/>
<dbReference type="RefSeq" id="WP_083489797.1">
    <property type="nucleotide sequence ID" value="NZ_LDJM01000022.1"/>
</dbReference>
<accession>A0A0R0DGU3</accession>
<comment type="caution">
    <text evidence="2">The sequence shown here is derived from an EMBL/GenBank/DDBJ whole genome shotgun (WGS) entry which is preliminary data.</text>
</comment>
<protein>
    <recommendedName>
        <fullName evidence="4">Lipoprotein</fullName>
    </recommendedName>
</protein>
<evidence type="ECO:0000313" key="3">
    <source>
        <dbReference type="Proteomes" id="UP000050956"/>
    </source>
</evidence>
<evidence type="ECO:0008006" key="4">
    <source>
        <dbReference type="Google" id="ProtNLM"/>
    </source>
</evidence>
<feature type="chain" id="PRO_5006395749" description="Lipoprotein" evidence="1">
    <location>
        <begin position="25"/>
        <end position="145"/>
    </location>
</feature>